<accession>A0ABY5KY15</accession>
<evidence type="ECO:0000313" key="3">
    <source>
        <dbReference type="Proteomes" id="UP001316189"/>
    </source>
</evidence>
<evidence type="ECO:0008006" key="4">
    <source>
        <dbReference type="Google" id="ProtNLM"/>
    </source>
</evidence>
<keyword evidence="1" id="KW-0472">Membrane</keyword>
<name>A0ABY5KY15_9CELL</name>
<evidence type="ECO:0000313" key="2">
    <source>
        <dbReference type="EMBL" id="UUI74743.1"/>
    </source>
</evidence>
<feature type="transmembrane region" description="Helical" evidence="1">
    <location>
        <begin position="93"/>
        <end position="115"/>
    </location>
</feature>
<dbReference type="Proteomes" id="UP001316189">
    <property type="component" value="Chromosome"/>
</dbReference>
<keyword evidence="1" id="KW-0812">Transmembrane</keyword>
<keyword evidence="3" id="KW-1185">Reference proteome</keyword>
<sequence length="116" mass="11846">MTVLYNVLLVLHLLGWAIVFGGALAGMKKPELPAGVLHGILTALVTGILMVGLAESTSAGPDAINHMKVGIKLLVAAVATGIVVYGVKKPAKVTRGFLGGVAGLVVLNVAIAVLWR</sequence>
<keyword evidence="1" id="KW-1133">Transmembrane helix</keyword>
<feature type="transmembrane region" description="Helical" evidence="1">
    <location>
        <begin position="35"/>
        <end position="57"/>
    </location>
</feature>
<gene>
    <name evidence="2" type="ORF">NP064_13245</name>
</gene>
<dbReference type="EMBL" id="CP101988">
    <property type="protein sequence ID" value="UUI74743.1"/>
    <property type="molecule type" value="Genomic_DNA"/>
</dbReference>
<proteinExistence type="predicted"/>
<protein>
    <recommendedName>
        <fullName evidence="4">Integral membrane protein</fullName>
    </recommendedName>
</protein>
<dbReference type="RefSeq" id="WP_227570395.1">
    <property type="nucleotide sequence ID" value="NZ_CP101988.1"/>
</dbReference>
<reference evidence="2 3" key="1">
    <citation type="submission" date="2022-07" db="EMBL/GenBank/DDBJ databases">
        <title>Novel species in genus cellulomonas.</title>
        <authorList>
            <person name="Ye L."/>
        </authorList>
    </citation>
    <scope>NUCLEOTIDE SEQUENCE [LARGE SCALE GENOMIC DNA]</scope>
    <source>
        <strain evidence="3">zg-Y338</strain>
    </source>
</reference>
<organism evidence="2 3">
    <name type="scientific">Cellulomonas chengniuliangii</name>
    <dbReference type="NCBI Taxonomy" id="2968084"/>
    <lineage>
        <taxon>Bacteria</taxon>
        <taxon>Bacillati</taxon>
        <taxon>Actinomycetota</taxon>
        <taxon>Actinomycetes</taxon>
        <taxon>Micrococcales</taxon>
        <taxon>Cellulomonadaceae</taxon>
        <taxon>Cellulomonas</taxon>
    </lineage>
</organism>
<evidence type="ECO:0000256" key="1">
    <source>
        <dbReference type="SAM" id="Phobius"/>
    </source>
</evidence>
<feature type="transmembrane region" description="Helical" evidence="1">
    <location>
        <begin position="69"/>
        <end position="87"/>
    </location>
</feature>